<evidence type="ECO:0000259" key="1">
    <source>
        <dbReference type="Pfam" id="PF04230"/>
    </source>
</evidence>
<dbReference type="Pfam" id="PF04230">
    <property type="entry name" value="PS_pyruv_trans"/>
    <property type="match status" value="1"/>
</dbReference>
<sequence>MKILIRSPQDPLKIYDAYESTKKIGGNSGNLLYINSVARALYAKNNKLSFGGFKAHVSNNRKSWAESINEKYEHYVMPLSNAFRSGMTESLIGFTEIVRNLDIPVTVVGIGAQATALSAKSGTYSMARTGKGDVKSPDARSDHDRVVYEFCSAVLEKSRSIGVRGAYTRDYLLSLGLPEERVRIIGCPSLFTWGPSHRIVDRDGKDYSGKRWEFHPSMKISMNIDYRVPGIERMIYKNFQIYENLFSPSQDSMSARMILDNKQYYDISKVNLGAPVHKKHGMFVLGRLLYYPNPWGWIDDLSTYDFVFGTRLHGNIAGILGGTPAHLIAHDSRTIELANYHGIPYTEYDSDSDFLAEDMFRDTSYEKFNDLMEDRFNVFLDFLRENNLSTAYDEPDAGVDFDDKIAASRRIGPIYSNGMN</sequence>
<protein>
    <submittedName>
        <fullName evidence="2">Polysaccharide pyruvyl transferase family protein</fullName>
    </submittedName>
</protein>
<dbReference type="AlphaFoldDB" id="A0AB39EWQ3"/>
<gene>
    <name evidence="2" type="ORF">ABRY94_06875</name>
</gene>
<keyword evidence="2" id="KW-0808">Transferase</keyword>
<proteinExistence type="predicted"/>
<dbReference type="EMBL" id="CP158262">
    <property type="protein sequence ID" value="XDJ70486.1"/>
    <property type="molecule type" value="Genomic_DNA"/>
</dbReference>
<accession>A0AB39EWQ3</accession>
<dbReference type="InterPro" id="IPR007345">
    <property type="entry name" value="Polysacch_pyruvyl_Trfase"/>
</dbReference>
<reference evidence="2" key="1">
    <citation type="submission" date="2024-05" db="EMBL/GenBank/DDBJ databases">
        <authorList>
            <person name="Luo Y.-C."/>
            <person name="Nicholds J."/>
            <person name="Mortimer T."/>
            <person name="Maboni G."/>
        </authorList>
    </citation>
    <scope>NUCLEOTIDE SEQUENCE</scope>
    <source>
        <strain evidence="2">144863</strain>
    </source>
</reference>
<evidence type="ECO:0000313" key="2">
    <source>
        <dbReference type="EMBL" id="XDJ70486.1"/>
    </source>
</evidence>
<name>A0AB39EWQ3_9BURK</name>
<feature type="domain" description="Polysaccharide pyruvyl transferase" evidence="1">
    <location>
        <begin position="89"/>
        <end position="332"/>
    </location>
</feature>
<dbReference type="RefSeq" id="WP_368655696.1">
    <property type="nucleotide sequence ID" value="NZ_CP158262.1"/>
</dbReference>
<organism evidence="2">
    <name type="scientific">Castellaniella ginsengisoli</name>
    <dbReference type="NCBI Taxonomy" id="546114"/>
    <lineage>
        <taxon>Bacteria</taxon>
        <taxon>Pseudomonadati</taxon>
        <taxon>Pseudomonadota</taxon>
        <taxon>Betaproteobacteria</taxon>
        <taxon>Burkholderiales</taxon>
        <taxon>Alcaligenaceae</taxon>
        <taxon>Castellaniella</taxon>
    </lineage>
</organism>
<dbReference type="GO" id="GO:0016740">
    <property type="term" value="F:transferase activity"/>
    <property type="evidence" value="ECO:0007669"/>
    <property type="project" value="UniProtKB-KW"/>
</dbReference>